<name>A0ABW2BAB0_9RHOB</name>
<organism evidence="6 7">
    <name type="scientific">Sulfitobacter porphyrae</name>
    <dbReference type="NCBI Taxonomy" id="1246864"/>
    <lineage>
        <taxon>Bacteria</taxon>
        <taxon>Pseudomonadati</taxon>
        <taxon>Pseudomonadota</taxon>
        <taxon>Alphaproteobacteria</taxon>
        <taxon>Rhodobacterales</taxon>
        <taxon>Roseobacteraceae</taxon>
        <taxon>Sulfitobacter</taxon>
    </lineage>
</organism>
<dbReference type="Proteomes" id="UP001596353">
    <property type="component" value="Unassembled WGS sequence"/>
</dbReference>
<gene>
    <name evidence="6" type="ORF">ACFQFQ_27940</name>
</gene>
<evidence type="ECO:0000256" key="4">
    <source>
        <dbReference type="PROSITE-ProRule" id="PRU00335"/>
    </source>
</evidence>
<dbReference type="PANTHER" id="PTHR30055">
    <property type="entry name" value="HTH-TYPE TRANSCRIPTIONAL REGULATOR RUTR"/>
    <property type="match status" value="1"/>
</dbReference>
<accession>A0ABW2BAB0</accession>
<keyword evidence="1" id="KW-0805">Transcription regulation</keyword>
<dbReference type="PROSITE" id="PS50977">
    <property type="entry name" value="HTH_TETR_2"/>
    <property type="match status" value="1"/>
</dbReference>
<dbReference type="EMBL" id="JBHSWG010000004">
    <property type="protein sequence ID" value="MFC6762512.1"/>
    <property type="molecule type" value="Genomic_DNA"/>
</dbReference>
<dbReference type="PROSITE" id="PS01081">
    <property type="entry name" value="HTH_TETR_1"/>
    <property type="match status" value="1"/>
</dbReference>
<dbReference type="InterPro" id="IPR009057">
    <property type="entry name" value="Homeodomain-like_sf"/>
</dbReference>
<reference evidence="7" key="1">
    <citation type="journal article" date="2019" name="Int. J. Syst. Evol. Microbiol.">
        <title>The Global Catalogue of Microorganisms (GCM) 10K type strain sequencing project: providing services to taxonomists for standard genome sequencing and annotation.</title>
        <authorList>
            <consortium name="The Broad Institute Genomics Platform"/>
            <consortium name="The Broad Institute Genome Sequencing Center for Infectious Disease"/>
            <person name="Wu L."/>
            <person name="Ma J."/>
        </authorList>
    </citation>
    <scope>NUCLEOTIDE SEQUENCE [LARGE SCALE GENOMIC DNA]</scope>
    <source>
        <strain evidence="7">CCUG 66188</strain>
    </source>
</reference>
<dbReference type="InterPro" id="IPR050109">
    <property type="entry name" value="HTH-type_TetR-like_transc_reg"/>
</dbReference>
<dbReference type="PRINTS" id="PR00455">
    <property type="entry name" value="HTHTETR"/>
</dbReference>
<dbReference type="Gene3D" id="1.10.357.10">
    <property type="entry name" value="Tetracycline Repressor, domain 2"/>
    <property type="match status" value="1"/>
</dbReference>
<sequence>MPQDAEPGLRDRKKARRRDDIIAAAIELFGKKGVDATTIADIAEACDVSAPTIFNYFGSKDGILVALVEEGTQRKRERGSRRPRLEGFRWPPSCWTCSLRSRRKPWISLRGGSGAMPKPR</sequence>
<comment type="caution">
    <text evidence="6">The sequence shown here is derived from an EMBL/GenBank/DDBJ whole genome shotgun (WGS) entry which is preliminary data.</text>
</comment>
<keyword evidence="7" id="KW-1185">Reference proteome</keyword>
<evidence type="ECO:0000313" key="6">
    <source>
        <dbReference type="EMBL" id="MFC6762512.1"/>
    </source>
</evidence>
<feature type="domain" description="HTH tetR-type" evidence="5">
    <location>
        <begin position="15"/>
        <end position="75"/>
    </location>
</feature>
<keyword evidence="3" id="KW-0804">Transcription</keyword>
<evidence type="ECO:0000256" key="2">
    <source>
        <dbReference type="ARBA" id="ARBA00023125"/>
    </source>
</evidence>
<evidence type="ECO:0000313" key="7">
    <source>
        <dbReference type="Proteomes" id="UP001596353"/>
    </source>
</evidence>
<dbReference type="SUPFAM" id="SSF46689">
    <property type="entry name" value="Homeodomain-like"/>
    <property type="match status" value="1"/>
</dbReference>
<dbReference type="InterPro" id="IPR001647">
    <property type="entry name" value="HTH_TetR"/>
</dbReference>
<dbReference type="PANTHER" id="PTHR30055:SF234">
    <property type="entry name" value="HTH-TYPE TRANSCRIPTIONAL REGULATOR BETI"/>
    <property type="match status" value="1"/>
</dbReference>
<keyword evidence="2 4" id="KW-0238">DNA-binding</keyword>
<protein>
    <submittedName>
        <fullName evidence="6">TetR/AcrR family transcriptional regulator</fullName>
    </submittedName>
</protein>
<proteinExistence type="predicted"/>
<dbReference type="InterPro" id="IPR023772">
    <property type="entry name" value="DNA-bd_HTH_TetR-type_CS"/>
</dbReference>
<dbReference type="Pfam" id="PF00440">
    <property type="entry name" value="TetR_N"/>
    <property type="match status" value="1"/>
</dbReference>
<evidence type="ECO:0000256" key="3">
    <source>
        <dbReference type="ARBA" id="ARBA00023163"/>
    </source>
</evidence>
<feature type="DNA-binding region" description="H-T-H motif" evidence="4">
    <location>
        <begin position="38"/>
        <end position="57"/>
    </location>
</feature>
<evidence type="ECO:0000259" key="5">
    <source>
        <dbReference type="PROSITE" id="PS50977"/>
    </source>
</evidence>
<evidence type="ECO:0000256" key="1">
    <source>
        <dbReference type="ARBA" id="ARBA00023015"/>
    </source>
</evidence>